<dbReference type="EMBL" id="JBEVYD010000003">
    <property type="protein sequence ID" value="KAL3234608.1"/>
    <property type="molecule type" value="Genomic_DNA"/>
</dbReference>
<organism evidence="1 2">
    <name type="scientific">Nakaseomyces bracarensis</name>
    <dbReference type="NCBI Taxonomy" id="273131"/>
    <lineage>
        <taxon>Eukaryota</taxon>
        <taxon>Fungi</taxon>
        <taxon>Dikarya</taxon>
        <taxon>Ascomycota</taxon>
        <taxon>Saccharomycotina</taxon>
        <taxon>Saccharomycetes</taxon>
        <taxon>Saccharomycetales</taxon>
        <taxon>Saccharomycetaceae</taxon>
        <taxon>Nakaseomyces</taxon>
    </lineage>
</organism>
<reference evidence="1 2" key="1">
    <citation type="submission" date="2024-05" db="EMBL/GenBank/DDBJ databases">
        <title>Long read based assembly of the Candida bracarensis genome reveals expanded adhesin content.</title>
        <authorList>
            <person name="Marcet-Houben M."/>
            <person name="Ksiezopolska E."/>
            <person name="Gabaldon T."/>
        </authorList>
    </citation>
    <scope>NUCLEOTIDE SEQUENCE [LARGE SCALE GENOMIC DNA]</scope>
    <source>
        <strain evidence="1 2">CBM6</strain>
    </source>
</reference>
<proteinExistence type="predicted"/>
<keyword evidence="2" id="KW-1185">Reference proteome</keyword>
<protein>
    <submittedName>
        <fullName evidence="1">Conserved oligomeric Golgi complex subunit 1</fullName>
    </submittedName>
</protein>
<comment type="caution">
    <text evidence="1">The sequence shown here is derived from an EMBL/GenBank/DDBJ whole genome shotgun (WGS) entry which is preliminary data.</text>
</comment>
<name>A0ABR4NZJ4_9SACH</name>
<evidence type="ECO:0000313" key="2">
    <source>
        <dbReference type="Proteomes" id="UP001623330"/>
    </source>
</evidence>
<evidence type="ECO:0000313" key="1">
    <source>
        <dbReference type="EMBL" id="KAL3234608.1"/>
    </source>
</evidence>
<gene>
    <name evidence="1" type="ORF">RNJ44_03370</name>
</gene>
<dbReference type="Proteomes" id="UP001623330">
    <property type="component" value="Unassembled WGS sequence"/>
</dbReference>
<sequence length="415" mass="48257">MEEQQRVDQLFREKTIPEVKNYGMEISRELASVNDRFNEKMSTKYWDILDVTNEVSGLNKLLKGVDQDFRELCYNDNLYQLKKLPDLDSALNNVPRNNVQVHMIEENRVEARADMIVINTTEWTLAIHKFISDISTAGSESAVNNLMENLSTSFNKISCDVERILKIPTFQEVLVAKCNALQDYILKAVSNSEIYLTLLQWIKMDTIFKMERFPWDTDKYSKFEETLYRYVFEEEEDLDDILFGSNNPIVKKFTATESFKNKLVSHMEKSVEEQFTKIKDHIANIDSVSLPGKQDVNSILYPNDLSDKFDVQNIIKTGNLYSMGLDSPTKIALHELVNPLIKQIEKMKVYQCSEEQIQGYIKDLLDILQNMKPEHTSAESSNHYTYTEILNCYNKVNLEHLIESQILAIRQVHNE</sequence>
<accession>A0ABR4NZJ4</accession>